<accession>A0A834SZR6</accession>
<comment type="caution">
    <text evidence="1">The sequence shown here is derived from an EMBL/GenBank/DDBJ whole genome shotgun (WGS) entry which is preliminary data.</text>
</comment>
<proteinExistence type="predicted"/>
<reference evidence="1" key="1">
    <citation type="submission" date="2020-09" db="EMBL/GenBank/DDBJ databases">
        <title>Genome-Enabled Discovery of Anthraquinone Biosynthesis in Senna tora.</title>
        <authorList>
            <person name="Kang S.-H."/>
            <person name="Pandey R.P."/>
            <person name="Lee C.-M."/>
            <person name="Sim J.-S."/>
            <person name="Jeong J.-T."/>
            <person name="Choi B.-S."/>
            <person name="Jung M."/>
            <person name="Ginzburg D."/>
            <person name="Zhao K."/>
            <person name="Won S.Y."/>
            <person name="Oh T.-J."/>
            <person name="Yu Y."/>
            <person name="Kim N.-H."/>
            <person name="Lee O.R."/>
            <person name="Lee T.-H."/>
            <person name="Bashyal P."/>
            <person name="Kim T.-S."/>
            <person name="Lee W.-H."/>
            <person name="Kawkins C."/>
            <person name="Kim C.-K."/>
            <person name="Kim J.S."/>
            <person name="Ahn B.O."/>
            <person name="Rhee S.Y."/>
            <person name="Sohng J.K."/>
        </authorList>
    </citation>
    <scope>NUCLEOTIDE SEQUENCE</scope>
    <source>
        <tissue evidence="1">Leaf</tissue>
    </source>
</reference>
<sequence>MSPVKVSLLSFMSTETDSTPAIIANSMTAFASVSTTTLPYPNLSATSIPFLMASASNTVGLLTIIVRSVKAASQTPTLSRISPPITPPPPSKVPASVLILTIPSIGFSHLKCLPNTSFHSFQDFESWISSHTAATLHQN</sequence>
<evidence type="ECO:0000313" key="2">
    <source>
        <dbReference type="Proteomes" id="UP000634136"/>
    </source>
</evidence>
<dbReference type="AlphaFoldDB" id="A0A834SZR6"/>
<name>A0A834SZR6_9FABA</name>
<evidence type="ECO:0000313" key="1">
    <source>
        <dbReference type="EMBL" id="KAF7813085.1"/>
    </source>
</evidence>
<keyword evidence="2" id="KW-1185">Reference proteome</keyword>
<gene>
    <name evidence="1" type="ORF">G2W53_034061</name>
</gene>
<protein>
    <submittedName>
        <fullName evidence="1">Uncharacterized protein</fullName>
    </submittedName>
</protein>
<dbReference type="Proteomes" id="UP000634136">
    <property type="component" value="Unassembled WGS sequence"/>
</dbReference>
<dbReference type="EMBL" id="JAAIUW010000010">
    <property type="protein sequence ID" value="KAF7813085.1"/>
    <property type="molecule type" value="Genomic_DNA"/>
</dbReference>
<organism evidence="1 2">
    <name type="scientific">Senna tora</name>
    <dbReference type="NCBI Taxonomy" id="362788"/>
    <lineage>
        <taxon>Eukaryota</taxon>
        <taxon>Viridiplantae</taxon>
        <taxon>Streptophyta</taxon>
        <taxon>Embryophyta</taxon>
        <taxon>Tracheophyta</taxon>
        <taxon>Spermatophyta</taxon>
        <taxon>Magnoliopsida</taxon>
        <taxon>eudicotyledons</taxon>
        <taxon>Gunneridae</taxon>
        <taxon>Pentapetalae</taxon>
        <taxon>rosids</taxon>
        <taxon>fabids</taxon>
        <taxon>Fabales</taxon>
        <taxon>Fabaceae</taxon>
        <taxon>Caesalpinioideae</taxon>
        <taxon>Cassia clade</taxon>
        <taxon>Senna</taxon>
    </lineage>
</organism>